<dbReference type="AlphaFoldDB" id="A0AAV7XU07"/>
<dbReference type="GO" id="GO:0030425">
    <property type="term" value="C:dendrite"/>
    <property type="evidence" value="ECO:0007669"/>
    <property type="project" value="TreeGrafter"/>
</dbReference>
<evidence type="ECO:0000256" key="1">
    <source>
        <dbReference type="ARBA" id="ARBA00004651"/>
    </source>
</evidence>
<dbReference type="EMBL" id="JAPTSV010000004">
    <property type="protein sequence ID" value="KAJ1528296.1"/>
    <property type="molecule type" value="Genomic_DNA"/>
</dbReference>
<keyword evidence="4 10" id="KW-0812">Transmembrane</keyword>
<dbReference type="GO" id="GO:0045202">
    <property type="term" value="C:synapse"/>
    <property type="evidence" value="ECO:0007669"/>
    <property type="project" value="GOC"/>
</dbReference>
<keyword evidence="5 10" id="KW-1133">Transmembrane helix</keyword>
<dbReference type="PANTHER" id="PTHR24247">
    <property type="entry name" value="5-HYDROXYTRYPTAMINE RECEPTOR"/>
    <property type="match status" value="1"/>
</dbReference>
<dbReference type="GO" id="GO:0005886">
    <property type="term" value="C:plasma membrane"/>
    <property type="evidence" value="ECO:0007669"/>
    <property type="project" value="UniProtKB-SubCell"/>
</dbReference>
<organism evidence="12 13">
    <name type="scientific">Megalurothrips usitatus</name>
    <name type="common">bean blossom thrips</name>
    <dbReference type="NCBI Taxonomy" id="439358"/>
    <lineage>
        <taxon>Eukaryota</taxon>
        <taxon>Metazoa</taxon>
        <taxon>Ecdysozoa</taxon>
        <taxon>Arthropoda</taxon>
        <taxon>Hexapoda</taxon>
        <taxon>Insecta</taxon>
        <taxon>Pterygota</taxon>
        <taxon>Neoptera</taxon>
        <taxon>Paraneoptera</taxon>
        <taxon>Thysanoptera</taxon>
        <taxon>Terebrantia</taxon>
        <taxon>Thripoidea</taxon>
        <taxon>Thripidae</taxon>
        <taxon>Megalurothrips</taxon>
    </lineage>
</organism>
<evidence type="ECO:0000256" key="5">
    <source>
        <dbReference type="ARBA" id="ARBA00022989"/>
    </source>
</evidence>
<keyword evidence="3" id="KW-1003">Cell membrane</keyword>
<dbReference type="PRINTS" id="PR00237">
    <property type="entry name" value="GPCRRHODOPSN"/>
</dbReference>
<evidence type="ECO:0000256" key="6">
    <source>
        <dbReference type="ARBA" id="ARBA00023040"/>
    </source>
</evidence>
<gene>
    <name evidence="12" type="ORF">ONE63_006720</name>
</gene>
<protein>
    <recommendedName>
        <fullName evidence="11">G-protein coupled receptors family 1 profile domain-containing protein</fullName>
    </recommendedName>
</protein>
<evidence type="ECO:0000256" key="7">
    <source>
        <dbReference type="ARBA" id="ARBA00023136"/>
    </source>
</evidence>
<dbReference type="GO" id="GO:0007268">
    <property type="term" value="P:chemical synaptic transmission"/>
    <property type="evidence" value="ECO:0007669"/>
    <property type="project" value="TreeGrafter"/>
</dbReference>
<accession>A0AAV7XU07</accession>
<evidence type="ECO:0000256" key="8">
    <source>
        <dbReference type="ARBA" id="ARBA00023170"/>
    </source>
</evidence>
<comment type="similarity">
    <text evidence="2">Belongs to the G-protein coupled receptor 1 family.</text>
</comment>
<evidence type="ECO:0000256" key="9">
    <source>
        <dbReference type="ARBA" id="ARBA00023224"/>
    </source>
</evidence>
<dbReference type="GO" id="GO:0007210">
    <property type="term" value="P:serotonin receptor signaling pathway"/>
    <property type="evidence" value="ECO:0007669"/>
    <property type="project" value="TreeGrafter"/>
</dbReference>
<comment type="caution">
    <text evidence="12">The sequence shown here is derived from an EMBL/GenBank/DDBJ whole genome shotgun (WGS) entry which is preliminary data.</text>
</comment>
<keyword evidence="7 10" id="KW-0472">Membrane</keyword>
<evidence type="ECO:0000256" key="2">
    <source>
        <dbReference type="ARBA" id="ARBA00010663"/>
    </source>
</evidence>
<dbReference type="GO" id="GO:0004993">
    <property type="term" value="F:G protein-coupled serotonin receptor activity"/>
    <property type="evidence" value="ECO:0007669"/>
    <property type="project" value="TreeGrafter"/>
</dbReference>
<feature type="transmembrane region" description="Helical" evidence="10">
    <location>
        <begin position="242"/>
        <end position="266"/>
    </location>
</feature>
<proteinExistence type="inferred from homology"/>
<evidence type="ECO:0000313" key="12">
    <source>
        <dbReference type="EMBL" id="KAJ1528296.1"/>
    </source>
</evidence>
<sequence>MEAVAASPDNATSWDRVLDQVLDGVPAAAGRRALTYVCHWLAPGLAPPAVETAGAALPTLWCGDSHDKQDAVFRCSGAGSGGFDDNVNATTTVVTEVLNCLMVAAAAVTCPTATATTSTAAATTGQAVTIAKGLASAAVRMTLLLQDGLGSPRGAAYDGVQARLPADVLSTPTVCDNKDPVVELTLRCTEALATALATALNDTSLYSTATSVGVPEDTLWCALNLSSAPQGPRVLQTFRYDWSFLFVLAFILAGGVGNILVCLAVILDRRLQNVTNYFLLSLAIADLLVSLFVMPLGAIPGFLDINENP</sequence>
<dbReference type="PANTHER" id="PTHR24247:SF228">
    <property type="entry name" value="5-HYDROXYTRYPTAMINE (SEROTONIN) RECEPTOR 2A, ISOFORM B"/>
    <property type="match status" value="1"/>
</dbReference>
<reference evidence="12" key="1">
    <citation type="submission" date="2022-12" db="EMBL/GenBank/DDBJ databases">
        <title>Chromosome-level genome assembly of the bean flower thrips Megalurothrips usitatus.</title>
        <authorList>
            <person name="Ma L."/>
            <person name="Liu Q."/>
            <person name="Li H."/>
            <person name="Cai W."/>
        </authorList>
    </citation>
    <scope>NUCLEOTIDE SEQUENCE</scope>
    <source>
        <strain evidence="12">Cailab_2022a</strain>
    </source>
</reference>
<evidence type="ECO:0000256" key="4">
    <source>
        <dbReference type="ARBA" id="ARBA00022692"/>
    </source>
</evidence>
<comment type="subcellular location">
    <subcellularLocation>
        <location evidence="1">Cell membrane</location>
        <topology evidence="1">Multi-pass membrane protein</topology>
    </subcellularLocation>
</comment>
<dbReference type="GO" id="GO:0007187">
    <property type="term" value="P:G protein-coupled receptor signaling pathway, coupled to cyclic nucleotide second messenger"/>
    <property type="evidence" value="ECO:0007669"/>
    <property type="project" value="TreeGrafter"/>
</dbReference>
<dbReference type="InterPro" id="IPR017452">
    <property type="entry name" value="GPCR_Rhodpsn_7TM"/>
</dbReference>
<evidence type="ECO:0000259" key="11">
    <source>
        <dbReference type="PROSITE" id="PS50262"/>
    </source>
</evidence>
<dbReference type="GO" id="GO:0030594">
    <property type="term" value="F:neurotransmitter receptor activity"/>
    <property type="evidence" value="ECO:0007669"/>
    <property type="project" value="TreeGrafter"/>
</dbReference>
<keyword evidence="9" id="KW-0807">Transducer</keyword>
<dbReference type="PROSITE" id="PS50262">
    <property type="entry name" value="G_PROTEIN_RECEP_F1_2"/>
    <property type="match status" value="1"/>
</dbReference>
<dbReference type="Pfam" id="PF00001">
    <property type="entry name" value="7tm_1"/>
    <property type="match status" value="1"/>
</dbReference>
<keyword evidence="8" id="KW-0675">Receptor</keyword>
<dbReference type="Gene3D" id="1.20.1070.10">
    <property type="entry name" value="Rhodopsin 7-helix transmembrane proteins"/>
    <property type="match status" value="1"/>
</dbReference>
<dbReference type="Proteomes" id="UP001075354">
    <property type="component" value="Chromosome 4"/>
</dbReference>
<keyword evidence="13" id="KW-1185">Reference proteome</keyword>
<keyword evidence="6" id="KW-0297">G-protein coupled receptor</keyword>
<feature type="transmembrane region" description="Helical" evidence="10">
    <location>
        <begin position="278"/>
        <end position="303"/>
    </location>
</feature>
<dbReference type="GO" id="GO:0051378">
    <property type="term" value="F:serotonin binding"/>
    <property type="evidence" value="ECO:0007669"/>
    <property type="project" value="TreeGrafter"/>
</dbReference>
<evidence type="ECO:0000256" key="10">
    <source>
        <dbReference type="SAM" id="Phobius"/>
    </source>
</evidence>
<name>A0AAV7XU07_9NEOP</name>
<evidence type="ECO:0000256" key="3">
    <source>
        <dbReference type="ARBA" id="ARBA00022475"/>
    </source>
</evidence>
<feature type="domain" description="G-protein coupled receptors family 1 profile" evidence="11">
    <location>
        <begin position="257"/>
        <end position="309"/>
    </location>
</feature>
<evidence type="ECO:0000313" key="13">
    <source>
        <dbReference type="Proteomes" id="UP001075354"/>
    </source>
</evidence>
<dbReference type="SUPFAM" id="SSF81321">
    <property type="entry name" value="Family A G protein-coupled receptor-like"/>
    <property type="match status" value="1"/>
</dbReference>
<dbReference type="InterPro" id="IPR000276">
    <property type="entry name" value="GPCR_Rhodpsn"/>
</dbReference>